<evidence type="ECO:0000256" key="3">
    <source>
        <dbReference type="ARBA" id="ARBA00012438"/>
    </source>
</evidence>
<dbReference type="Pfam" id="PF00512">
    <property type="entry name" value="HisKA"/>
    <property type="match status" value="1"/>
</dbReference>
<dbReference type="InterPro" id="IPR004358">
    <property type="entry name" value="Sig_transdc_His_kin-like_C"/>
</dbReference>
<accession>A0A286TTV2</accession>
<dbReference type="GO" id="GO:0000155">
    <property type="term" value="F:phosphorelay sensor kinase activity"/>
    <property type="evidence" value="ECO:0007669"/>
    <property type="project" value="InterPro"/>
</dbReference>
<evidence type="ECO:0000259" key="10">
    <source>
        <dbReference type="PROSITE" id="PS50885"/>
    </source>
</evidence>
<dbReference type="SMART" id="SM00388">
    <property type="entry name" value="HisKA"/>
    <property type="match status" value="1"/>
</dbReference>
<dbReference type="SMART" id="SM00387">
    <property type="entry name" value="HATPase_c"/>
    <property type="match status" value="1"/>
</dbReference>
<dbReference type="SUPFAM" id="SSF47384">
    <property type="entry name" value="Homodimeric domain of signal transducing histidine kinase"/>
    <property type="match status" value="1"/>
</dbReference>
<evidence type="ECO:0000256" key="1">
    <source>
        <dbReference type="ARBA" id="ARBA00000085"/>
    </source>
</evidence>
<dbReference type="GO" id="GO:0009927">
    <property type="term" value="F:histidine phosphotransfer kinase activity"/>
    <property type="evidence" value="ECO:0007669"/>
    <property type="project" value="TreeGrafter"/>
</dbReference>
<dbReference type="PROSITE" id="PS50885">
    <property type="entry name" value="HAMP"/>
    <property type="match status" value="1"/>
</dbReference>
<keyword evidence="4" id="KW-0597">Phosphoprotein</keyword>
<feature type="domain" description="HAMP" evidence="10">
    <location>
        <begin position="328"/>
        <end position="381"/>
    </location>
</feature>
<dbReference type="Gene3D" id="6.10.340.10">
    <property type="match status" value="1"/>
</dbReference>
<keyword evidence="12" id="KW-1185">Reference proteome</keyword>
<dbReference type="PANTHER" id="PTHR43047">
    <property type="entry name" value="TWO-COMPONENT HISTIDINE PROTEIN KINASE"/>
    <property type="match status" value="1"/>
</dbReference>
<feature type="coiled-coil region" evidence="7">
    <location>
        <begin position="373"/>
        <end position="400"/>
    </location>
</feature>
<dbReference type="CDD" id="cd06225">
    <property type="entry name" value="HAMP"/>
    <property type="match status" value="1"/>
</dbReference>
<evidence type="ECO:0000256" key="8">
    <source>
        <dbReference type="SAM" id="Phobius"/>
    </source>
</evidence>
<evidence type="ECO:0000256" key="2">
    <source>
        <dbReference type="ARBA" id="ARBA00004370"/>
    </source>
</evidence>
<name>A0A286TTV2_9BACT</name>
<evidence type="ECO:0000313" key="12">
    <source>
        <dbReference type="Proteomes" id="UP000218542"/>
    </source>
</evidence>
<dbReference type="GO" id="GO:0005886">
    <property type="term" value="C:plasma membrane"/>
    <property type="evidence" value="ECO:0007669"/>
    <property type="project" value="TreeGrafter"/>
</dbReference>
<dbReference type="InterPro" id="IPR036097">
    <property type="entry name" value="HisK_dim/P_sf"/>
</dbReference>
<dbReference type="Gene3D" id="1.10.287.130">
    <property type="match status" value="1"/>
</dbReference>
<dbReference type="AlphaFoldDB" id="A0A286TTV2"/>
<comment type="subcellular location">
    <subcellularLocation>
        <location evidence="2">Membrane</location>
    </subcellularLocation>
</comment>
<gene>
    <name evidence="11" type="ORF">SCALIN_C01_0237</name>
</gene>
<organism evidence="11 12">
    <name type="scientific">Candidatus Scalindua japonica</name>
    <dbReference type="NCBI Taxonomy" id="1284222"/>
    <lineage>
        <taxon>Bacteria</taxon>
        <taxon>Pseudomonadati</taxon>
        <taxon>Planctomycetota</taxon>
        <taxon>Candidatus Brocadiia</taxon>
        <taxon>Candidatus Brocadiales</taxon>
        <taxon>Candidatus Scalinduaceae</taxon>
        <taxon>Candidatus Scalindua</taxon>
    </lineage>
</organism>
<dbReference type="Pfam" id="PF02518">
    <property type="entry name" value="HATPase_c"/>
    <property type="match status" value="1"/>
</dbReference>
<dbReference type="InterPro" id="IPR005467">
    <property type="entry name" value="His_kinase_dom"/>
</dbReference>
<dbReference type="InterPro" id="IPR003661">
    <property type="entry name" value="HisK_dim/P_dom"/>
</dbReference>
<sequence>MKFTRFGTKLFYLFLLVSLLPLGIAGGIVYLYMHDSMKKEVLKQLRSNAYSLNSQLDLLLSKRRFRVADISSDGFIRDCVEKVSYQPPDYSQIIEKLNTHLIVNMKRLDPDILEIQILNHTGKVIASTSLEQVGKDCSHKDYFRIPFLSHEQMGPYFADAADPSENHERLKLVFSSILTDKLFQKPLGVLVTKVKGTILQNILHATVPQSNEKDFVAQYSAIYIVNSKMLMIAGSSDTAEFSAGNTIDTPEVQRVLDTKREFSGICKNYRGVQVFSMALYVPETNWVILSEKDVKDAFLPLARITYIFAISGCVALLLVFIFAFVVSGKINSAIRNLLEGIRRIARGDFAHQIAVIRSKDEIGELSESFVQMSKKLKISHEKLEEHSRTLEQKVEERTVELREADRMKTEFLSLVSHELRTPLAAVLGYAKIINKRFSDVIFPNVRSEDDKVAVSIGKVKNGLNTIISEGERLTELINDLLDMAKIESGKAEWEMKPVSVAEIIEQATIITSSSFELYGLELLSDVDEGLPEVVADRDRLVQVMLNLISNAMKFTEKGSVLCRARKKDNEIIISVKDTGTGIYDADQKTIFKKFKQTGTTTKGKPKGTGLGLHICKEIVNHHGGRIWVESEPGKGSTFSFTLPIPCGCGPLTCTGASDKV</sequence>
<proteinExistence type="predicted"/>
<comment type="caution">
    <text evidence="11">The sequence shown here is derived from an EMBL/GenBank/DDBJ whole genome shotgun (WGS) entry which is preliminary data.</text>
</comment>
<evidence type="ECO:0000256" key="4">
    <source>
        <dbReference type="ARBA" id="ARBA00022553"/>
    </source>
</evidence>
<keyword evidence="8" id="KW-0472">Membrane</keyword>
<dbReference type="SUPFAM" id="SSF55874">
    <property type="entry name" value="ATPase domain of HSP90 chaperone/DNA topoisomerase II/histidine kinase"/>
    <property type="match status" value="1"/>
</dbReference>
<dbReference type="CDD" id="cd00082">
    <property type="entry name" value="HisKA"/>
    <property type="match status" value="1"/>
</dbReference>
<evidence type="ECO:0000259" key="9">
    <source>
        <dbReference type="PROSITE" id="PS50109"/>
    </source>
</evidence>
<keyword evidence="7" id="KW-0175">Coiled coil</keyword>
<dbReference type="PRINTS" id="PR00344">
    <property type="entry name" value="BCTRLSENSOR"/>
</dbReference>
<dbReference type="EMBL" id="BAOS01000001">
    <property type="protein sequence ID" value="GAX59306.1"/>
    <property type="molecule type" value="Genomic_DNA"/>
</dbReference>
<dbReference type="Pfam" id="PF00672">
    <property type="entry name" value="HAMP"/>
    <property type="match status" value="1"/>
</dbReference>
<dbReference type="PROSITE" id="PS50109">
    <property type="entry name" value="HIS_KIN"/>
    <property type="match status" value="1"/>
</dbReference>
<dbReference type="Gene3D" id="3.30.565.10">
    <property type="entry name" value="Histidine kinase-like ATPase, C-terminal domain"/>
    <property type="match status" value="1"/>
</dbReference>
<comment type="catalytic activity">
    <reaction evidence="1">
        <text>ATP + protein L-histidine = ADP + protein N-phospho-L-histidine.</text>
        <dbReference type="EC" id="2.7.13.3"/>
    </reaction>
</comment>
<protein>
    <recommendedName>
        <fullName evidence="3">histidine kinase</fullName>
        <ecNumber evidence="3">2.7.13.3</ecNumber>
    </recommendedName>
</protein>
<dbReference type="PANTHER" id="PTHR43047:SF72">
    <property type="entry name" value="OSMOSENSING HISTIDINE PROTEIN KINASE SLN1"/>
    <property type="match status" value="1"/>
</dbReference>
<evidence type="ECO:0000256" key="6">
    <source>
        <dbReference type="ARBA" id="ARBA00022777"/>
    </source>
</evidence>
<dbReference type="CDD" id="cd16922">
    <property type="entry name" value="HATPase_EvgS-ArcB-TorS-like"/>
    <property type="match status" value="1"/>
</dbReference>
<dbReference type="InterPro" id="IPR036890">
    <property type="entry name" value="HATPase_C_sf"/>
</dbReference>
<dbReference type="OrthoDB" id="9808408at2"/>
<dbReference type="InterPro" id="IPR003594">
    <property type="entry name" value="HATPase_dom"/>
</dbReference>
<dbReference type="InterPro" id="IPR003660">
    <property type="entry name" value="HAMP_dom"/>
</dbReference>
<dbReference type="FunFam" id="3.30.565.10:FF:000010">
    <property type="entry name" value="Sensor histidine kinase RcsC"/>
    <property type="match status" value="1"/>
</dbReference>
<feature type="domain" description="Histidine kinase" evidence="9">
    <location>
        <begin position="414"/>
        <end position="646"/>
    </location>
</feature>
<dbReference type="SUPFAM" id="SSF158472">
    <property type="entry name" value="HAMP domain-like"/>
    <property type="match status" value="1"/>
</dbReference>
<feature type="transmembrane region" description="Helical" evidence="8">
    <location>
        <begin position="304"/>
        <end position="326"/>
    </location>
</feature>
<feature type="transmembrane region" description="Helical" evidence="8">
    <location>
        <begin position="12"/>
        <end position="33"/>
    </location>
</feature>
<keyword evidence="5" id="KW-0808">Transferase</keyword>
<keyword evidence="8" id="KW-0812">Transmembrane</keyword>
<evidence type="ECO:0000313" key="11">
    <source>
        <dbReference type="EMBL" id="GAX59306.1"/>
    </source>
</evidence>
<dbReference type="EC" id="2.7.13.3" evidence="3"/>
<dbReference type="Proteomes" id="UP000218542">
    <property type="component" value="Unassembled WGS sequence"/>
</dbReference>
<keyword evidence="8" id="KW-1133">Transmembrane helix</keyword>
<dbReference type="RefSeq" id="WP_096892438.1">
    <property type="nucleotide sequence ID" value="NZ_BAOS01000001.1"/>
</dbReference>
<reference evidence="12" key="1">
    <citation type="journal article" date="2017" name="Environ. Microbiol. Rep.">
        <title>Genetic Diversity of Marine Anaerobic Ammonium-Oxidizing Bacteria as Revealed by Genomic and Proteomic Analyses of 'Candidatus Scalindua japonica'.</title>
        <authorList>
            <person name="Oshiki M."/>
            <person name="Mizuto K."/>
            <person name="Kimura Z."/>
            <person name="Kindaichi T."/>
            <person name="Satoh H."/>
            <person name="Okabe S."/>
        </authorList>
    </citation>
    <scope>NUCLEOTIDE SEQUENCE [LARGE SCALE GENOMIC DNA]</scope>
    <source>
        <strain evidence="12">husup-a2</strain>
    </source>
</reference>
<evidence type="ECO:0000256" key="5">
    <source>
        <dbReference type="ARBA" id="ARBA00022679"/>
    </source>
</evidence>
<keyword evidence="6 11" id="KW-0418">Kinase</keyword>
<dbReference type="SMART" id="SM00304">
    <property type="entry name" value="HAMP"/>
    <property type="match status" value="1"/>
</dbReference>
<evidence type="ECO:0000256" key="7">
    <source>
        <dbReference type="SAM" id="Coils"/>
    </source>
</evidence>